<name>A0A8J7GCX3_9ACTN</name>
<evidence type="ECO:0000259" key="6">
    <source>
        <dbReference type="PROSITE" id="PS50022"/>
    </source>
</evidence>
<dbReference type="Pfam" id="PF00754">
    <property type="entry name" value="F5_F8_type_C"/>
    <property type="match status" value="1"/>
</dbReference>
<evidence type="ECO:0000256" key="4">
    <source>
        <dbReference type="SAM" id="MobiDB-lite"/>
    </source>
</evidence>
<feature type="signal peptide" evidence="5">
    <location>
        <begin position="1"/>
        <end position="29"/>
    </location>
</feature>
<comment type="similarity">
    <text evidence="1">Belongs to the glycosyl hydrolase 8 (cellulase D) family.</text>
</comment>
<comment type="caution">
    <text evidence="7">The sequence shown here is derived from an EMBL/GenBank/DDBJ whole genome shotgun (WGS) entry which is preliminary data.</text>
</comment>
<keyword evidence="2" id="KW-0378">Hydrolase</keyword>
<keyword evidence="3" id="KW-0326">Glycosidase</keyword>
<evidence type="ECO:0000256" key="3">
    <source>
        <dbReference type="ARBA" id="ARBA00023295"/>
    </source>
</evidence>
<dbReference type="SUPFAM" id="SSF49785">
    <property type="entry name" value="Galactose-binding domain-like"/>
    <property type="match status" value="1"/>
</dbReference>
<reference evidence="7" key="1">
    <citation type="submission" date="2020-11" db="EMBL/GenBank/DDBJ databases">
        <title>Sequencing the genomes of 1000 actinobacteria strains.</title>
        <authorList>
            <person name="Klenk H.-P."/>
        </authorList>
    </citation>
    <scope>NUCLEOTIDE SEQUENCE</scope>
    <source>
        <strain evidence="7">DSM 45356</strain>
    </source>
</reference>
<evidence type="ECO:0000256" key="2">
    <source>
        <dbReference type="ARBA" id="ARBA00022801"/>
    </source>
</evidence>
<accession>A0A8J7GCX3</accession>
<evidence type="ECO:0000313" key="7">
    <source>
        <dbReference type="EMBL" id="MBG6135326.1"/>
    </source>
</evidence>
<dbReference type="Proteomes" id="UP000622552">
    <property type="component" value="Unassembled WGS sequence"/>
</dbReference>
<dbReference type="InterPro" id="IPR012341">
    <property type="entry name" value="6hp_glycosidase-like_sf"/>
</dbReference>
<dbReference type="SMART" id="SM00231">
    <property type="entry name" value="FA58C"/>
    <property type="match status" value="1"/>
</dbReference>
<dbReference type="InterPro" id="IPR008928">
    <property type="entry name" value="6-hairpin_glycosidase_sf"/>
</dbReference>
<evidence type="ECO:0000313" key="8">
    <source>
        <dbReference type="Proteomes" id="UP000622552"/>
    </source>
</evidence>
<dbReference type="GO" id="GO:0004553">
    <property type="term" value="F:hydrolase activity, hydrolyzing O-glycosyl compounds"/>
    <property type="evidence" value="ECO:0007669"/>
    <property type="project" value="InterPro"/>
</dbReference>
<dbReference type="InterPro" id="IPR002037">
    <property type="entry name" value="Glyco_hydro_8"/>
</dbReference>
<dbReference type="Gene3D" id="1.50.10.10">
    <property type="match status" value="1"/>
</dbReference>
<dbReference type="PANTHER" id="PTHR45713:SF6">
    <property type="entry name" value="F5_8 TYPE C DOMAIN-CONTAINING PROTEIN"/>
    <property type="match status" value="1"/>
</dbReference>
<evidence type="ECO:0000256" key="1">
    <source>
        <dbReference type="ARBA" id="ARBA00009209"/>
    </source>
</evidence>
<dbReference type="EMBL" id="JADOUF010000001">
    <property type="protein sequence ID" value="MBG6135326.1"/>
    <property type="molecule type" value="Genomic_DNA"/>
</dbReference>
<dbReference type="InterPro" id="IPR051941">
    <property type="entry name" value="BG_Antigen-Binding_Lectin"/>
</dbReference>
<feature type="region of interest" description="Disordered" evidence="4">
    <location>
        <begin position="163"/>
        <end position="191"/>
    </location>
</feature>
<dbReference type="RefSeq" id="WP_197002446.1">
    <property type="nucleotide sequence ID" value="NZ_BONS01000003.1"/>
</dbReference>
<dbReference type="AlphaFoldDB" id="A0A8J7GCX3"/>
<dbReference type="SUPFAM" id="SSF48208">
    <property type="entry name" value="Six-hairpin glycosidases"/>
    <property type="match status" value="1"/>
</dbReference>
<dbReference type="PROSITE" id="PS50022">
    <property type="entry name" value="FA58C_3"/>
    <property type="match status" value="1"/>
</dbReference>
<dbReference type="GO" id="GO:0005975">
    <property type="term" value="P:carbohydrate metabolic process"/>
    <property type="evidence" value="ECO:0007669"/>
    <property type="project" value="InterPro"/>
</dbReference>
<dbReference type="PRINTS" id="PR00735">
    <property type="entry name" value="GLHYDRLASE8"/>
</dbReference>
<feature type="compositionally biased region" description="Low complexity" evidence="4">
    <location>
        <begin position="163"/>
        <end position="185"/>
    </location>
</feature>
<protein>
    <submittedName>
        <fullName evidence="7">Endo-1,4-beta-D-glucanase Y</fullName>
    </submittedName>
</protein>
<dbReference type="InterPro" id="IPR008979">
    <property type="entry name" value="Galactose-bd-like_sf"/>
</dbReference>
<keyword evidence="5" id="KW-0732">Signal</keyword>
<dbReference type="Pfam" id="PF01270">
    <property type="entry name" value="Glyco_hydro_8"/>
    <property type="match status" value="1"/>
</dbReference>
<dbReference type="Gene3D" id="2.60.120.260">
    <property type="entry name" value="Galactose-binding domain-like"/>
    <property type="match status" value="1"/>
</dbReference>
<keyword evidence="8" id="KW-1185">Reference proteome</keyword>
<proteinExistence type="inferred from homology"/>
<gene>
    <name evidence="7" type="ORF">IW245_001520</name>
</gene>
<evidence type="ECO:0000256" key="5">
    <source>
        <dbReference type="SAM" id="SignalP"/>
    </source>
</evidence>
<dbReference type="PANTHER" id="PTHR45713">
    <property type="entry name" value="FTP DOMAIN-CONTAINING PROTEIN"/>
    <property type="match status" value="1"/>
</dbReference>
<dbReference type="InterPro" id="IPR000421">
    <property type="entry name" value="FA58C"/>
</dbReference>
<sequence>MPRPPVIALSVTIVAALALGGLAVLPAAAAEPNLALNRPVAVSSSESSSYGGAKAVDGSTSSRWASVEGHDPEWLRVDLGATYPVTRVLLRWEAAYAKSYRVEVSDDTTTWRPLFSTTTGNGASDDLTGLSGSGRYVRVYGTQRGTAYGYSLFEIEVYGGATPTPSASASPTASPTASPSPTVSPTTPPAGQAVPFGSHVYPYAAGTLRPTGSQSAQDQAVVAFYQKWKTNFLRQNCGNGWYEVISPDADHPYVAEAQGYGMVIVATMAGADPDAKKIFDGMVKFMLAHPSVNNKDLLAAEQDTACKSVNGGDSATDGDMDVAYGLLLAAQQWGNAGTYDYQQLAVKHVNAIKAGEINPSTHLLTLGDWDTSGDPMYYVTRPSDHMIDHFRAFRKATGDAAWDTIRQAHQTLTTNLENQYSPNTGLLPDFVVNTNSSPKPAAGKVLEDPNDGYHWWNSCRTPWRLGADAAVSGDAASRTSARKMTSWIRSKTGGDPAKIAVGYKLDGTQISSGSEPAFFAPFAVAAINDPGAQPWVDALWSKMLTTTPGVNDYYSTSIQLQTMIVVSGNYWQP</sequence>
<organism evidence="7 8">
    <name type="scientific">Longispora fulva</name>
    <dbReference type="NCBI Taxonomy" id="619741"/>
    <lineage>
        <taxon>Bacteria</taxon>
        <taxon>Bacillati</taxon>
        <taxon>Actinomycetota</taxon>
        <taxon>Actinomycetes</taxon>
        <taxon>Micromonosporales</taxon>
        <taxon>Micromonosporaceae</taxon>
        <taxon>Longispora</taxon>
    </lineage>
</organism>
<feature type="chain" id="PRO_5035235583" evidence="5">
    <location>
        <begin position="30"/>
        <end position="573"/>
    </location>
</feature>
<feature type="domain" description="F5/8 type C" evidence="6">
    <location>
        <begin position="23"/>
        <end position="160"/>
    </location>
</feature>